<evidence type="ECO:0000313" key="21">
    <source>
        <dbReference type="Proteomes" id="UP000488956"/>
    </source>
</evidence>
<evidence type="ECO:0000313" key="15">
    <source>
        <dbReference type="Proteomes" id="UP000440367"/>
    </source>
</evidence>
<evidence type="ECO:0000313" key="4">
    <source>
        <dbReference type="EMBL" id="KAE9087601.1"/>
    </source>
</evidence>
<dbReference type="OrthoDB" id="102516at2759"/>
<dbReference type="Proteomes" id="UP000437068">
    <property type="component" value="Unassembled WGS sequence"/>
</dbReference>
<dbReference type="EMBL" id="QXGC01000971">
    <property type="protein sequence ID" value="KAE9214947.1"/>
    <property type="molecule type" value="Genomic_DNA"/>
</dbReference>
<feature type="chain" id="PRO_5036163666" evidence="1">
    <location>
        <begin position="23"/>
        <end position="175"/>
    </location>
</feature>
<evidence type="ECO:0000313" key="5">
    <source>
        <dbReference type="EMBL" id="KAE9087797.1"/>
    </source>
</evidence>
<reference evidence="12 13" key="1">
    <citation type="submission" date="2018-08" db="EMBL/GenBank/DDBJ databases">
        <title>Genomic investigation of the strawberry pathogen Phytophthora fragariae indicates pathogenicity is determined by transcriptional variation in three key races.</title>
        <authorList>
            <person name="Adams T.M."/>
            <person name="Armitage A.D."/>
            <person name="Sobczyk M.K."/>
            <person name="Bates H.J."/>
            <person name="Dunwell J.M."/>
            <person name="Nellist C.F."/>
            <person name="Harrison R.J."/>
        </authorList>
    </citation>
    <scope>NUCLEOTIDE SEQUENCE [LARGE SCALE GENOMIC DNA]</scope>
    <source>
        <strain evidence="10 14">A4</strain>
        <strain evidence="8 15">BC-1</strain>
        <strain evidence="9 19">BC-23</strain>
        <strain evidence="7 13">NOV-27</strain>
        <strain evidence="6 16">NOV-5</strain>
        <strain evidence="4 17">NOV-71</strain>
        <strain evidence="11 20">NOV-77</strain>
        <strain evidence="2 12">NOV-9</strain>
        <strain evidence="5 21">ONT-3</strain>
        <strain evidence="3 18">SCRP245</strain>
    </source>
</reference>
<dbReference type="EMBL" id="QXGE01001564">
    <property type="protein sequence ID" value="KAE9290957.1"/>
    <property type="molecule type" value="Genomic_DNA"/>
</dbReference>
<comment type="caution">
    <text evidence="2">The sequence shown here is derived from an EMBL/GenBank/DDBJ whole genome shotgun (WGS) entry which is preliminary data.</text>
</comment>
<dbReference type="EMBL" id="QXFW01001572">
    <property type="protein sequence ID" value="KAE8988816.1"/>
    <property type="molecule type" value="Genomic_DNA"/>
</dbReference>
<dbReference type="Proteomes" id="UP000460718">
    <property type="component" value="Unassembled WGS sequence"/>
</dbReference>
<dbReference type="Proteomes" id="UP000440732">
    <property type="component" value="Unassembled WGS sequence"/>
</dbReference>
<evidence type="ECO:0000313" key="19">
    <source>
        <dbReference type="Proteomes" id="UP000476176"/>
    </source>
</evidence>
<evidence type="ECO:0000313" key="2">
    <source>
        <dbReference type="EMBL" id="KAE8929801.1"/>
    </source>
</evidence>
<sequence length="175" mass="19336">MKTLQQQSCILASILLIAIVQAGWVELYKDADHKHKLSRIEDIEYDQCYSFACGALDNTVTSAKWGGLSEKMANGDDAMISFYTDRDCLEHNIWWRIKTQSDGDLYFPSNFRLDGINDEISAFMVWHTKKTRVGSGWDICTTESAEIDVGGNATTNSTFGSGSGALDNNTITASA</sequence>
<evidence type="ECO:0000313" key="12">
    <source>
        <dbReference type="Proteomes" id="UP000429523"/>
    </source>
</evidence>
<dbReference type="EMBL" id="QXFZ01001614">
    <property type="protein sequence ID" value="KAE9087601.1"/>
    <property type="molecule type" value="Genomic_DNA"/>
</dbReference>
<evidence type="ECO:0000313" key="6">
    <source>
        <dbReference type="EMBL" id="KAE9120698.1"/>
    </source>
</evidence>
<evidence type="ECO:0000313" key="20">
    <source>
        <dbReference type="Proteomes" id="UP000486351"/>
    </source>
</evidence>
<keyword evidence="13" id="KW-1185">Reference proteome</keyword>
<feature type="signal peptide" evidence="1">
    <location>
        <begin position="1"/>
        <end position="22"/>
    </location>
</feature>
<organism evidence="2 12">
    <name type="scientific">Phytophthora fragariae</name>
    <dbReference type="NCBI Taxonomy" id="53985"/>
    <lineage>
        <taxon>Eukaryota</taxon>
        <taxon>Sar</taxon>
        <taxon>Stramenopiles</taxon>
        <taxon>Oomycota</taxon>
        <taxon>Peronosporomycetes</taxon>
        <taxon>Peronosporales</taxon>
        <taxon>Peronosporaceae</taxon>
        <taxon>Phytophthora</taxon>
    </lineage>
</organism>
<dbReference type="EMBL" id="QXGF01001465">
    <property type="protein sequence ID" value="KAE8929801.1"/>
    <property type="molecule type" value="Genomic_DNA"/>
</dbReference>
<evidence type="ECO:0000313" key="18">
    <source>
        <dbReference type="Proteomes" id="UP000460718"/>
    </source>
</evidence>
<evidence type="ECO:0000313" key="10">
    <source>
        <dbReference type="EMBL" id="KAE9290957.1"/>
    </source>
</evidence>
<dbReference type="Proteomes" id="UP000488956">
    <property type="component" value="Unassembled WGS sequence"/>
</dbReference>
<evidence type="ECO:0000313" key="3">
    <source>
        <dbReference type="EMBL" id="KAE8988816.1"/>
    </source>
</evidence>
<dbReference type="EMBL" id="QXGD01001250">
    <property type="protein sequence ID" value="KAE9210698.1"/>
    <property type="molecule type" value="Genomic_DNA"/>
</dbReference>
<evidence type="ECO:0000313" key="7">
    <source>
        <dbReference type="EMBL" id="KAE9193953.1"/>
    </source>
</evidence>
<evidence type="ECO:0000313" key="17">
    <source>
        <dbReference type="Proteomes" id="UP000441208"/>
    </source>
</evidence>
<dbReference type="EMBL" id="QXGA01001376">
    <property type="protein sequence ID" value="KAE9120698.1"/>
    <property type="molecule type" value="Genomic_DNA"/>
</dbReference>
<protein>
    <submittedName>
        <fullName evidence="2">Uncharacterized protein</fullName>
    </submittedName>
</protein>
<dbReference type="Proteomes" id="UP000429523">
    <property type="component" value="Unassembled WGS sequence"/>
</dbReference>
<dbReference type="Proteomes" id="UP000486351">
    <property type="component" value="Unassembled WGS sequence"/>
</dbReference>
<dbReference type="Proteomes" id="UP000433483">
    <property type="component" value="Unassembled WGS sequence"/>
</dbReference>
<dbReference type="EMBL" id="QXFY01001605">
    <property type="protein sequence ID" value="KAE9313594.1"/>
    <property type="molecule type" value="Genomic_DNA"/>
</dbReference>
<name>A0A6A3EDC0_9STRA</name>
<dbReference type="EMBL" id="QXGB01001260">
    <property type="protein sequence ID" value="KAE9193953.1"/>
    <property type="molecule type" value="Genomic_DNA"/>
</dbReference>
<evidence type="ECO:0000313" key="16">
    <source>
        <dbReference type="Proteomes" id="UP000440732"/>
    </source>
</evidence>
<dbReference type="AlphaFoldDB" id="A0A6A3EDC0"/>
<proteinExistence type="predicted"/>
<keyword evidence="1" id="KW-0732">Signal</keyword>
<dbReference type="EMBL" id="QXFX01001592">
    <property type="protein sequence ID" value="KAE9087797.1"/>
    <property type="molecule type" value="Genomic_DNA"/>
</dbReference>
<dbReference type="Proteomes" id="UP000441208">
    <property type="component" value="Unassembled WGS sequence"/>
</dbReference>
<evidence type="ECO:0000313" key="8">
    <source>
        <dbReference type="EMBL" id="KAE9210698.1"/>
    </source>
</evidence>
<evidence type="ECO:0000256" key="1">
    <source>
        <dbReference type="SAM" id="SignalP"/>
    </source>
</evidence>
<evidence type="ECO:0000313" key="13">
    <source>
        <dbReference type="Proteomes" id="UP000433483"/>
    </source>
</evidence>
<dbReference type="Proteomes" id="UP000476176">
    <property type="component" value="Unassembled WGS sequence"/>
</dbReference>
<evidence type="ECO:0000313" key="9">
    <source>
        <dbReference type="EMBL" id="KAE9214947.1"/>
    </source>
</evidence>
<evidence type="ECO:0000313" key="11">
    <source>
        <dbReference type="EMBL" id="KAE9313594.1"/>
    </source>
</evidence>
<accession>A0A6A3EDC0</accession>
<evidence type="ECO:0000313" key="14">
    <source>
        <dbReference type="Proteomes" id="UP000437068"/>
    </source>
</evidence>
<gene>
    <name evidence="10" type="ORF">PF001_g19383</name>
    <name evidence="8" type="ORF">PF002_g18756</name>
    <name evidence="9" type="ORF">PF004_g14903</name>
    <name evidence="7" type="ORF">PF005_g17878</name>
    <name evidence="6" type="ORF">PF006_g18073</name>
    <name evidence="4" type="ORF">PF007_g20316</name>
    <name evidence="11" type="ORF">PF008_g19691</name>
    <name evidence="2" type="ORF">PF009_g20096</name>
    <name evidence="5" type="ORF">PF010_g19601</name>
    <name evidence="3" type="ORF">PF011_g19024</name>
</gene>
<dbReference type="Proteomes" id="UP000440367">
    <property type="component" value="Unassembled WGS sequence"/>
</dbReference>